<gene>
    <name evidence="13" type="ORF">B4U79_06463</name>
    <name evidence="12" type="ORF">B4U79_11357</name>
</gene>
<dbReference type="PANTHER" id="PTHR23079">
    <property type="entry name" value="RNA-DEPENDENT RNA POLYMERASE"/>
    <property type="match status" value="1"/>
</dbReference>
<keyword evidence="2 8" id="KW-0696">RNA-directed RNA polymerase</keyword>
<dbReference type="InterPro" id="IPR057596">
    <property type="entry name" value="RDRP_core"/>
</dbReference>
<dbReference type="Proteomes" id="UP000285301">
    <property type="component" value="Unassembled WGS sequence"/>
</dbReference>
<dbReference type="Pfam" id="PF05183">
    <property type="entry name" value="RdRP"/>
    <property type="match status" value="1"/>
</dbReference>
<evidence type="ECO:0000256" key="5">
    <source>
        <dbReference type="ARBA" id="ARBA00022884"/>
    </source>
</evidence>
<dbReference type="InterPro" id="IPR058752">
    <property type="entry name" value="RDRP_C_head"/>
</dbReference>
<proteinExistence type="inferred from homology"/>
<comment type="similarity">
    <text evidence="1 8">Belongs to the RdRP family.</text>
</comment>
<accession>A0A3S3NSJ9</accession>
<dbReference type="GO" id="GO:0030422">
    <property type="term" value="P:siRNA processing"/>
    <property type="evidence" value="ECO:0007669"/>
    <property type="project" value="TreeGrafter"/>
</dbReference>
<feature type="domain" description="PH-like" evidence="10">
    <location>
        <begin position="124"/>
        <end position="263"/>
    </location>
</feature>
<dbReference type="GO" id="GO:0003723">
    <property type="term" value="F:RNA binding"/>
    <property type="evidence" value="ECO:0007669"/>
    <property type="project" value="UniProtKB-KW"/>
</dbReference>
<evidence type="ECO:0000313" key="14">
    <source>
        <dbReference type="Proteomes" id="UP000285301"/>
    </source>
</evidence>
<evidence type="ECO:0000259" key="10">
    <source>
        <dbReference type="Pfam" id="PF25359"/>
    </source>
</evidence>
<keyword evidence="14" id="KW-1185">Reference proteome</keyword>
<organism evidence="12 14">
    <name type="scientific">Dinothrombium tinctorium</name>
    <dbReference type="NCBI Taxonomy" id="1965070"/>
    <lineage>
        <taxon>Eukaryota</taxon>
        <taxon>Metazoa</taxon>
        <taxon>Ecdysozoa</taxon>
        <taxon>Arthropoda</taxon>
        <taxon>Chelicerata</taxon>
        <taxon>Arachnida</taxon>
        <taxon>Acari</taxon>
        <taxon>Acariformes</taxon>
        <taxon>Trombidiformes</taxon>
        <taxon>Prostigmata</taxon>
        <taxon>Anystina</taxon>
        <taxon>Parasitengona</taxon>
        <taxon>Trombidioidea</taxon>
        <taxon>Trombidiidae</taxon>
        <taxon>Dinothrombium</taxon>
    </lineage>
</organism>
<feature type="domain" description="RDRP core" evidence="9">
    <location>
        <begin position="452"/>
        <end position="1029"/>
    </location>
</feature>
<dbReference type="EC" id="2.7.7.48" evidence="8"/>
<dbReference type="Pfam" id="PF25359">
    <property type="entry name" value="PH_met_RdRP"/>
    <property type="match status" value="1"/>
</dbReference>
<keyword evidence="4 8" id="KW-0548">Nucleotidyltransferase</keyword>
<evidence type="ECO:0000256" key="8">
    <source>
        <dbReference type="RuleBase" id="RU363098"/>
    </source>
</evidence>
<keyword evidence="6" id="KW-0943">RNA-mediated gene silencing</keyword>
<evidence type="ECO:0000259" key="9">
    <source>
        <dbReference type="Pfam" id="PF05183"/>
    </source>
</evidence>
<dbReference type="GO" id="GO:0003968">
    <property type="term" value="F:RNA-directed RNA polymerase activity"/>
    <property type="evidence" value="ECO:0007669"/>
    <property type="project" value="UniProtKB-KW"/>
</dbReference>
<evidence type="ECO:0000256" key="6">
    <source>
        <dbReference type="ARBA" id="ARBA00023158"/>
    </source>
</evidence>
<evidence type="ECO:0000256" key="1">
    <source>
        <dbReference type="ARBA" id="ARBA00005762"/>
    </source>
</evidence>
<dbReference type="InterPro" id="IPR057493">
    <property type="entry name" value="PH_RdRP-assoc"/>
</dbReference>
<name>A0A3S3NSJ9_9ACAR</name>
<reference evidence="12" key="2">
    <citation type="submission" date="2018-11" db="EMBL/GenBank/DDBJ databases">
        <title>Trombidioid mite genomics.</title>
        <authorList>
            <person name="Dong X."/>
        </authorList>
    </citation>
    <scope>NUCLEOTIDE SEQUENCE</scope>
    <source>
        <strain evidence="12">UoL-WK</strain>
    </source>
</reference>
<comment type="caution">
    <text evidence="12">The sequence shown here is derived from an EMBL/GenBank/DDBJ whole genome shotgun (WGS) entry which is preliminary data.</text>
</comment>
<dbReference type="Pfam" id="PF26253">
    <property type="entry name" value="RdRP_head"/>
    <property type="match status" value="1"/>
</dbReference>
<evidence type="ECO:0000313" key="12">
    <source>
        <dbReference type="EMBL" id="RWS05204.1"/>
    </source>
</evidence>
<evidence type="ECO:0000256" key="2">
    <source>
        <dbReference type="ARBA" id="ARBA00022484"/>
    </source>
</evidence>
<keyword evidence="5 8" id="KW-0694">RNA-binding</keyword>
<comment type="catalytic activity">
    <reaction evidence="7 8">
        <text>RNA(n) + a ribonucleoside 5'-triphosphate = RNA(n+1) + diphosphate</text>
        <dbReference type="Rhea" id="RHEA:21248"/>
        <dbReference type="Rhea" id="RHEA-COMP:14527"/>
        <dbReference type="Rhea" id="RHEA-COMP:17342"/>
        <dbReference type="ChEBI" id="CHEBI:33019"/>
        <dbReference type="ChEBI" id="CHEBI:61557"/>
        <dbReference type="ChEBI" id="CHEBI:140395"/>
        <dbReference type="EC" id="2.7.7.48"/>
    </reaction>
</comment>
<dbReference type="EMBL" id="NCKU01004956">
    <property type="protein sequence ID" value="RWS05204.1"/>
    <property type="molecule type" value="Genomic_DNA"/>
</dbReference>
<dbReference type="EMBL" id="NCKU01002977">
    <property type="protein sequence ID" value="RWS08426.1"/>
    <property type="molecule type" value="Genomic_DNA"/>
</dbReference>
<reference evidence="12 14" key="1">
    <citation type="journal article" date="2018" name="Gigascience">
        <title>Genomes of trombidid mites reveal novel predicted allergens and laterally-transferred genes associated with secondary metabolism.</title>
        <authorList>
            <person name="Dong X."/>
            <person name="Chaisiri K."/>
            <person name="Xia D."/>
            <person name="Armstrong S.D."/>
            <person name="Fang Y."/>
            <person name="Donnelly M.J."/>
            <person name="Kadowaki T."/>
            <person name="McGarry J.W."/>
            <person name="Darby A.C."/>
            <person name="Makepeace B.L."/>
        </authorList>
    </citation>
    <scope>NUCLEOTIDE SEQUENCE [LARGE SCALE GENOMIC DNA]</scope>
    <source>
        <strain evidence="12">UoL-WK</strain>
    </source>
</reference>
<dbReference type="PANTHER" id="PTHR23079:SF55">
    <property type="entry name" value="RNA-DIRECTED RNA POLYMERASE"/>
    <property type="match status" value="1"/>
</dbReference>
<dbReference type="GO" id="GO:0031380">
    <property type="term" value="C:nuclear RNA-directed RNA polymerase complex"/>
    <property type="evidence" value="ECO:0007669"/>
    <property type="project" value="TreeGrafter"/>
</dbReference>
<dbReference type="STRING" id="1965070.A0A3S3NSJ9"/>
<evidence type="ECO:0000313" key="13">
    <source>
        <dbReference type="EMBL" id="RWS08426.1"/>
    </source>
</evidence>
<dbReference type="OrthoDB" id="6513042at2759"/>
<feature type="domain" description="RDRP C-terminal head" evidence="11">
    <location>
        <begin position="1053"/>
        <end position="1189"/>
    </location>
</feature>
<sequence>MGDYRHSSIDFSILEFKDNGTKREQIERLFAKCLKIPFVRVNPSLNSKPSKSNTRNELSSKNELNNDDDEITIFYGTLGFEKLADGVKCLIKNFCNNYQCRRKLLNFDESILFSEILSYDILKVSHEIAVTSFSMGTLINLTDFCDHYNSDYEMGYVDEDGVEKEVLQVATNDMYALFHHSKNEINFHFRMVTIPNLKTKRTPTKINRYKMIIKYSSIKNIILKREDYKVIAYLMLENPPSIYALKRDLLSTTVTTQEQETNRDIHAGEKWLRQIKFLGLNTAEFGKCSTLKLNLFNHENPESLPPHKQPISPWTILNAIGKFQKFGCYFGNVKDKHLQYPPRPIKLNDLPPRVSFRITFALRALESISFQFADDLIQNHTENHKDELMKLALKDAEAFENSLYELFDAIAGGAFVQSLPFIKRKFIKLKDSPRSDPVFKSSGIVKIRRAVLTPTRLILLRPHPFLESRFIRNCDTDYVLRLSLRDDDMTFLTFSLYGQLEQEKKRFLMKCVKLPLLKGIPIADRTYEFVGSSQSQLRDNGLYLYAKDLGGKTAAQIRDKLGQINEKNVSKYVARVGLLLSQAQIFIPVTQAEIKLDEPDIMHEESVHPDSKDRYKFSDGAGMVSQEFAEKITGRLKEYKLLPESARIPSAFQIRLGGCKGLLVTWPNLKEIRKDLLPYDIVIRDSMRKFESDDRMLGILKVSDVRNVYLNKPLITVLDQLGVDTNVFLTMQLDVLNDILHCFLSEQSAANILRQYSSLHSHVKYDNLIASGIHILNEPFFRLLLDNVIRHATFLLKTKGRIQIPLSQGRTMFGVVDETMTLKYGEVFIQASSKENSNKTEIWTGKVLVSKFPCLHPGDARTFTAVDNEKLHHIRDCIVFPGVGPRPHPNEMAGSDLDGDEYAVIRYEPLFPPRIHAPMQYPDTKPKKDEINLETILDFYVDFIEEYSVGVIAKAHLAWADRLEKGIFHEKCMKLAEMYSVSLDFAKTGKNCKLEDEDKVRIYPDFMEKFSQKSTYLSRRALGALFRQITVFQLIFDEQLPIVVQDNENRLFEHPQSQKFIEVAKEAYKEYAHSTHLLQKMFKIKTESELVSGIYNKEDKFMSGKEEAGDSQRMIIKLMRQTVQNLRQFFDEQIARYSNDSKEVEELKLAQVSAYYKVTRELNAKTTSPIYGLPWIFSDYMAKLAQKNRTLSPIFPDEDSKLKYFGKLIDDQLNISTDETSLCDDEKQEECLKRIEMVRKIVIYWLDRQTHLKLGLCNSKHYAISEVDKIVNVSSLKYHQNYNNLPSPGLMIIEVFQRLLNAELSPQFQANADDTKQFRFTVGFSSLMTLYRLYKMHKVDHILPEPRINLSTAANLLDVRSFRLELPINSNLYNYVKECETSFCKSLKVLTGSALVTGDWIERNPNSWYYEVLAIANRPSLYSLSFFLSKLLTARGVNMKEVIENAVNDNSFIKK</sequence>
<evidence type="ECO:0000256" key="3">
    <source>
        <dbReference type="ARBA" id="ARBA00022679"/>
    </source>
</evidence>
<protein>
    <recommendedName>
        <fullName evidence="8">RNA-dependent RNA polymerase</fullName>
        <ecNumber evidence="8">2.7.7.48</ecNumber>
    </recommendedName>
</protein>
<keyword evidence="3 8" id="KW-0808">Transferase</keyword>
<evidence type="ECO:0000259" key="11">
    <source>
        <dbReference type="Pfam" id="PF26253"/>
    </source>
</evidence>
<evidence type="ECO:0000256" key="7">
    <source>
        <dbReference type="ARBA" id="ARBA00048744"/>
    </source>
</evidence>
<evidence type="ECO:0000256" key="4">
    <source>
        <dbReference type="ARBA" id="ARBA00022695"/>
    </source>
</evidence>
<dbReference type="InterPro" id="IPR007855">
    <property type="entry name" value="RDRP"/>
</dbReference>